<evidence type="ECO:0000313" key="2">
    <source>
        <dbReference type="Proteomes" id="UP000622890"/>
    </source>
</evidence>
<protein>
    <submittedName>
        <fullName evidence="1">Uncharacterized protein</fullName>
    </submittedName>
</protein>
<organism evidence="1 2">
    <name type="scientific">Noviherbaspirillum pedocola</name>
    <dbReference type="NCBI Taxonomy" id="2801341"/>
    <lineage>
        <taxon>Bacteria</taxon>
        <taxon>Pseudomonadati</taxon>
        <taxon>Pseudomonadota</taxon>
        <taxon>Betaproteobacteria</taxon>
        <taxon>Burkholderiales</taxon>
        <taxon>Oxalobacteraceae</taxon>
        <taxon>Noviherbaspirillum</taxon>
    </lineage>
</organism>
<keyword evidence="2" id="KW-1185">Reference proteome</keyword>
<dbReference type="RefSeq" id="WP_200593236.1">
    <property type="nucleotide sequence ID" value="NZ_JAEPBG010000006.1"/>
</dbReference>
<gene>
    <name evidence="1" type="ORF">JJB74_15935</name>
</gene>
<dbReference type="EMBL" id="JAEPBG010000006">
    <property type="protein sequence ID" value="MBK4736113.1"/>
    <property type="molecule type" value="Genomic_DNA"/>
</dbReference>
<evidence type="ECO:0000313" key="1">
    <source>
        <dbReference type="EMBL" id="MBK4736113.1"/>
    </source>
</evidence>
<accession>A0A934SVI1</accession>
<proteinExistence type="predicted"/>
<dbReference type="Proteomes" id="UP000622890">
    <property type="component" value="Unassembled WGS sequence"/>
</dbReference>
<name>A0A934SVI1_9BURK</name>
<sequence length="76" mass="8537">MAQSITYRGFTVSSTAKEAGGKWCVTLCIEKDQSIVRKRQMFFSRCTPDQAQRNGTTHAMREIDALVQGQTVPRRG</sequence>
<reference evidence="1" key="1">
    <citation type="submission" date="2021-01" db="EMBL/GenBank/DDBJ databases">
        <title>Genome sequence of strain Noviherbaspirillum sp. DKR-6.</title>
        <authorList>
            <person name="Chaudhary D.K."/>
        </authorList>
    </citation>
    <scope>NUCLEOTIDE SEQUENCE</scope>
    <source>
        <strain evidence="1">DKR-6</strain>
    </source>
</reference>
<dbReference type="AlphaFoldDB" id="A0A934SVI1"/>
<comment type="caution">
    <text evidence="1">The sequence shown here is derived from an EMBL/GenBank/DDBJ whole genome shotgun (WGS) entry which is preliminary data.</text>
</comment>